<evidence type="ECO:0000256" key="2">
    <source>
        <dbReference type="SAM" id="Phobius"/>
    </source>
</evidence>
<dbReference type="GO" id="GO:0016192">
    <property type="term" value="P:vesicle-mediated transport"/>
    <property type="evidence" value="ECO:0007669"/>
    <property type="project" value="InterPro"/>
</dbReference>
<dbReference type="SUPFAM" id="SSF56815">
    <property type="entry name" value="Sec1/munc18-like (SM) proteins"/>
    <property type="match status" value="1"/>
</dbReference>
<dbReference type="KEGG" id="loa:LOAG_16014"/>
<dbReference type="RefSeq" id="XP_003151551.1">
    <property type="nucleotide sequence ID" value="XM_003151503.2"/>
</dbReference>
<sequence>FARNFCLRLNYVISFCRLLNSHREILPDVPAVYFVSPTDENIKIICDDLNKGMYDSYYLNMISPLSRPRLEQLASAAVCGGTVQHVQKLMDQFLNFISLEDDLFVLRRYNDNSPFSFYGTYSLFTIFMILGVLFYLGRAFFICFSLFLCITVQVSTGFLFLLII</sequence>
<dbReference type="InterPro" id="IPR043154">
    <property type="entry name" value="Sec-1-like_dom1"/>
</dbReference>
<dbReference type="PANTHER" id="PTHR11679">
    <property type="entry name" value="VESICLE PROTEIN SORTING-ASSOCIATED"/>
    <property type="match status" value="1"/>
</dbReference>
<dbReference type="InterPro" id="IPR036045">
    <property type="entry name" value="Sec1-like_sf"/>
</dbReference>
<name>A0A1S0TEH8_LOALO</name>
<comment type="similarity">
    <text evidence="1">Belongs to the STXBP/unc-18/SEC1 family.</text>
</comment>
<feature type="non-terminal residue" evidence="3">
    <location>
        <position position="1"/>
    </location>
</feature>
<evidence type="ECO:0000256" key="1">
    <source>
        <dbReference type="ARBA" id="ARBA00009884"/>
    </source>
</evidence>
<dbReference type="InterPro" id="IPR001619">
    <property type="entry name" value="Sec1-like"/>
</dbReference>
<keyword evidence="2" id="KW-1133">Transmembrane helix</keyword>
<dbReference type="Pfam" id="PF00995">
    <property type="entry name" value="Sec1"/>
    <property type="match status" value="1"/>
</dbReference>
<protein>
    <submittedName>
        <fullName evidence="3">Uncharacterized protein</fullName>
    </submittedName>
</protein>
<feature type="transmembrane region" description="Helical" evidence="2">
    <location>
        <begin position="139"/>
        <end position="163"/>
    </location>
</feature>
<keyword evidence="2" id="KW-0472">Membrane</keyword>
<feature type="transmembrane region" description="Helical" evidence="2">
    <location>
        <begin position="115"/>
        <end position="133"/>
    </location>
</feature>
<dbReference type="Gene3D" id="3.40.50.2060">
    <property type="match status" value="1"/>
</dbReference>
<gene>
    <name evidence="3" type="ORF">LOAG_16014</name>
</gene>
<reference evidence="3" key="1">
    <citation type="submission" date="2012-04" db="EMBL/GenBank/DDBJ databases">
        <title>The Genome Sequence of Loa loa.</title>
        <authorList>
            <consortium name="The Broad Institute Genome Sequencing Platform"/>
            <consortium name="Broad Institute Genome Sequencing Center for Infectious Disease"/>
            <person name="Nutman T.B."/>
            <person name="Fink D.L."/>
            <person name="Russ C."/>
            <person name="Young S."/>
            <person name="Zeng Q."/>
            <person name="Gargeya S."/>
            <person name="Alvarado L."/>
            <person name="Berlin A."/>
            <person name="Chapman S.B."/>
            <person name="Chen Z."/>
            <person name="Freedman E."/>
            <person name="Gellesch M."/>
            <person name="Goldberg J."/>
            <person name="Griggs A."/>
            <person name="Gujja S."/>
            <person name="Heilman E.R."/>
            <person name="Heiman D."/>
            <person name="Howarth C."/>
            <person name="Mehta T."/>
            <person name="Neiman D."/>
            <person name="Pearson M."/>
            <person name="Roberts A."/>
            <person name="Saif S."/>
            <person name="Shea T."/>
            <person name="Shenoy N."/>
            <person name="Sisk P."/>
            <person name="Stolte C."/>
            <person name="Sykes S."/>
            <person name="White J."/>
            <person name="Yandava C."/>
            <person name="Haas B."/>
            <person name="Henn M.R."/>
            <person name="Nusbaum C."/>
            <person name="Birren B."/>
        </authorList>
    </citation>
    <scope>NUCLEOTIDE SEQUENCE [LARGE SCALE GENOMIC DNA]</scope>
</reference>
<dbReference type="InParanoid" id="A0A1S0TEH8"/>
<dbReference type="EMBL" id="JH715659">
    <property type="protein sequence ID" value="EFO12518.1"/>
    <property type="molecule type" value="Genomic_DNA"/>
</dbReference>
<accession>A0A1S0TEH8</accession>
<dbReference type="AlphaFoldDB" id="A0A1S0TEH8"/>
<dbReference type="OrthoDB" id="10251230at2759"/>
<evidence type="ECO:0000313" key="3">
    <source>
        <dbReference type="EMBL" id="EFO12518.1"/>
    </source>
</evidence>
<proteinExistence type="inferred from homology"/>
<feature type="non-terminal residue" evidence="3">
    <location>
        <position position="164"/>
    </location>
</feature>
<dbReference type="CTD" id="9953511"/>
<keyword evidence="2" id="KW-0812">Transmembrane</keyword>
<organism evidence="3">
    <name type="scientific">Loa loa</name>
    <name type="common">Eye worm</name>
    <name type="synonym">Filaria loa</name>
    <dbReference type="NCBI Taxonomy" id="7209"/>
    <lineage>
        <taxon>Eukaryota</taxon>
        <taxon>Metazoa</taxon>
        <taxon>Ecdysozoa</taxon>
        <taxon>Nematoda</taxon>
        <taxon>Chromadorea</taxon>
        <taxon>Rhabditida</taxon>
        <taxon>Spirurina</taxon>
        <taxon>Spiruromorpha</taxon>
        <taxon>Filarioidea</taxon>
        <taxon>Onchocercidae</taxon>
        <taxon>Loa</taxon>
    </lineage>
</organism>
<dbReference type="GeneID" id="9953511"/>